<evidence type="ECO:0000256" key="5">
    <source>
        <dbReference type="ARBA" id="ARBA00023239"/>
    </source>
</evidence>
<accession>A0A0U5H8E9</accession>
<dbReference type="GO" id="GO:0016829">
    <property type="term" value="F:lyase activity"/>
    <property type="evidence" value="ECO:0007669"/>
    <property type="project" value="UniProtKB-KW"/>
</dbReference>
<feature type="compositionally biased region" description="Polar residues" evidence="6">
    <location>
        <begin position="272"/>
        <end position="281"/>
    </location>
</feature>
<dbReference type="AlphaFoldDB" id="A0A0U5H8E9"/>
<dbReference type="GO" id="GO:0046872">
    <property type="term" value="F:metal ion binding"/>
    <property type="evidence" value="ECO:0007669"/>
    <property type="project" value="UniProtKB-KW"/>
</dbReference>
<dbReference type="OrthoDB" id="3359285at2759"/>
<evidence type="ECO:0000256" key="4">
    <source>
        <dbReference type="ARBA" id="ARBA00023004"/>
    </source>
</evidence>
<feature type="region of interest" description="Disordered" evidence="6">
    <location>
        <begin position="272"/>
        <end position="296"/>
    </location>
</feature>
<evidence type="ECO:0000256" key="1">
    <source>
        <dbReference type="ARBA" id="ARBA00001970"/>
    </source>
</evidence>
<organism evidence="7 8">
    <name type="scientific">Aspergillus calidoustus</name>
    <dbReference type="NCBI Taxonomy" id="454130"/>
    <lineage>
        <taxon>Eukaryota</taxon>
        <taxon>Fungi</taxon>
        <taxon>Dikarya</taxon>
        <taxon>Ascomycota</taxon>
        <taxon>Pezizomycotina</taxon>
        <taxon>Eurotiomycetes</taxon>
        <taxon>Eurotiomycetidae</taxon>
        <taxon>Eurotiales</taxon>
        <taxon>Aspergillaceae</taxon>
        <taxon>Aspergillus</taxon>
        <taxon>Aspergillus subgen. Nidulantes</taxon>
    </lineage>
</organism>
<protein>
    <recommendedName>
        <fullName evidence="9">Phenylacetaldoxime dehydratase family protein</fullName>
    </recommendedName>
</protein>
<keyword evidence="2" id="KW-0349">Heme</keyword>
<keyword evidence="4" id="KW-0408">Iron</keyword>
<comment type="cofactor">
    <cofactor evidence="1">
        <name>heme b</name>
        <dbReference type="ChEBI" id="CHEBI:60344"/>
    </cofactor>
</comment>
<dbReference type="InterPro" id="IPR025702">
    <property type="entry name" value="OXD"/>
</dbReference>
<proteinExistence type="predicted"/>
<reference evidence="8" key="1">
    <citation type="journal article" date="2016" name="Genome Announc.">
        <title>Draft genome sequences of fungus Aspergillus calidoustus.</title>
        <authorList>
            <person name="Horn F."/>
            <person name="Linde J."/>
            <person name="Mattern D.J."/>
            <person name="Walther G."/>
            <person name="Guthke R."/>
            <person name="Scherlach K."/>
            <person name="Martin K."/>
            <person name="Brakhage A.A."/>
            <person name="Petzke L."/>
            <person name="Valiante V."/>
        </authorList>
    </citation>
    <scope>NUCLEOTIDE SEQUENCE [LARGE SCALE GENOMIC DNA]</scope>
    <source>
        <strain evidence="8">SF006504</strain>
    </source>
</reference>
<dbReference type="Pfam" id="PF13816">
    <property type="entry name" value="Dehydratase_hem"/>
    <property type="match status" value="1"/>
</dbReference>
<evidence type="ECO:0000256" key="6">
    <source>
        <dbReference type="SAM" id="MobiDB-lite"/>
    </source>
</evidence>
<evidence type="ECO:0000313" key="7">
    <source>
        <dbReference type="EMBL" id="CEL10404.1"/>
    </source>
</evidence>
<gene>
    <name evidence="7" type="ORF">ASPCAL13524</name>
</gene>
<dbReference type="Proteomes" id="UP000054771">
    <property type="component" value="Unassembled WGS sequence"/>
</dbReference>
<dbReference type="EMBL" id="CDMC01000018">
    <property type="protein sequence ID" value="CEL10404.1"/>
    <property type="molecule type" value="Genomic_DNA"/>
</dbReference>
<keyword evidence="5" id="KW-0456">Lyase</keyword>
<evidence type="ECO:0000313" key="8">
    <source>
        <dbReference type="Proteomes" id="UP000054771"/>
    </source>
</evidence>
<evidence type="ECO:0000256" key="2">
    <source>
        <dbReference type="ARBA" id="ARBA00022617"/>
    </source>
</evidence>
<keyword evidence="3" id="KW-0479">Metal-binding</keyword>
<name>A0A0U5H8E9_ASPCI</name>
<keyword evidence="8" id="KW-1185">Reference proteome</keyword>
<evidence type="ECO:0000256" key="3">
    <source>
        <dbReference type="ARBA" id="ARBA00022723"/>
    </source>
</evidence>
<evidence type="ECO:0008006" key="9">
    <source>
        <dbReference type="Google" id="ProtNLM"/>
    </source>
</evidence>
<dbReference type="OMA" id="FRTWHEV"/>
<sequence length="378" mass="42990">MTADRVYPLARPKGHKPPMERWKLEFPESQAQIHTAYIGVQRHDSSSSTSTSFQDSIEAIQTWLDTIDLHERPAVEKFEFLEGDDEPESVVWVCYWPDSLVYENCIQQLRLADIYNSIERPKAVGLWLEQFTTQVSRLETNYSGLDYLPGLAKLPGSKPVEHTLTAYWGAARDRIPDSGHDLFSRQNDEVMAPPVKIPAGLGQHLSGSNAYDNLVHIRSGQFWENCSETESFAYENTLQPTLHAGLRYLWENRTDSGAMGLRFLRNLHTNNPGAHLNSSGNGAPEPEPEPQREPAKETCAAGFFRNLSDLEKWAKRHPSHLAIFNGAIAHARTFGENRKFRTWHEVSILRRGEASFEYVNCLPRTGVISYLQLDRRDL</sequence>